<gene>
    <name evidence="1" type="ORF">M440DRAFT_1368748</name>
</gene>
<evidence type="ECO:0000313" key="1">
    <source>
        <dbReference type="EMBL" id="PTB79951.1"/>
    </source>
</evidence>
<protein>
    <submittedName>
        <fullName evidence="1">Uncharacterized protein</fullName>
    </submittedName>
</protein>
<accession>A0A2T4CEF5</accession>
<keyword evidence="2" id="KW-1185">Reference proteome</keyword>
<dbReference type="Proteomes" id="UP000240760">
    <property type="component" value="Unassembled WGS sequence"/>
</dbReference>
<dbReference type="EMBL" id="KZ679127">
    <property type="protein sequence ID" value="PTB79951.1"/>
    <property type="molecule type" value="Genomic_DNA"/>
</dbReference>
<reference evidence="1 2" key="1">
    <citation type="submission" date="2016-07" db="EMBL/GenBank/DDBJ databases">
        <title>Multiple horizontal gene transfer events from other fungi enriched the ability of initially mycotrophic Trichoderma (Ascomycota) to feed on dead plant biomass.</title>
        <authorList>
            <consortium name="DOE Joint Genome Institute"/>
            <person name="Aerts A."/>
            <person name="Atanasova L."/>
            <person name="Chenthamara K."/>
            <person name="Zhang J."/>
            <person name="Grujic M."/>
            <person name="Henrissat B."/>
            <person name="Kuo A."/>
            <person name="Salamov A."/>
            <person name="Lipzen A."/>
            <person name="Labutti K."/>
            <person name="Barry K."/>
            <person name="Miao Y."/>
            <person name="Rahimi M.J."/>
            <person name="Shen Q."/>
            <person name="Grigoriev I.V."/>
            <person name="Kubicek C.P."/>
            <person name="Druzhinina I.S."/>
        </authorList>
    </citation>
    <scope>NUCLEOTIDE SEQUENCE [LARGE SCALE GENOMIC DNA]</scope>
    <source>
        <strain evidence="1 2">ATCC 18648</strain>
    </source>
</reference>
<evidence type="ECO:0000313" key="2">
    <source>
        <dbReference type="Proteomes" id="UP000240760"/>
    </source>
</evidence>
<dbReference type="OrthoDB" id="2364174at2759"/>
<name>A0A2T4CEF5_TRILO</name>
<sequence length="309" mass="34805">MSRLPPIEKFSLAVRKNIRDEWENKKPEYEQRLSDVLGEPWKIDIDLRQVCAYAQDGYAAESPGSMTSAYMDGVLYQLGRFIEKHGAEGKSELNTISSARTITMDLDQNKKFTYCGCKISPAGELVILFGEGYLGTNIDYACSLENLEAALNEAPNTASSRPMSFAARAAVRNDWDSEVQAVESKLKDILKKDIAVVPQFEQAFDKLSTAKDAPESWQQSLGAFLRLYFEGLIRYLEYQKFGEDDMLYEAFNETVDKATVAFRIVDKGQLKHSTYNECVIEDGTLILQTIPEYFGTNIDQAANNLMDLL</sequence>
<organism evidence="1 2">
    <name type="scientific">Trichoderma longibrachiatum ATCC 18648</name>
    <dbReference type="NCBI Taxonomy" id="983965"/>
    <lineage>
        <taxon>Eukaryota</taxon>
        <taxon>Fungi</taxon>
        <taxon>Dikarya</taxon>
        <taxon>Ascomycota</taxon>
        <taxon>Pezizomycotina</taxon>
        <taxon>Sordariomycetes</taxon>
        <taxon>Hypocreomycetidae</taxon>
        <taxon>Hypocreales</taxon>
        <taxon>Hypocreaceae</taxon>
        <taxon>Trichoderma</taxon>
    </lineage>
</organism>
<dbReference type="AlphaFoldDB" id="A0A2T4CEF5"/>
<proteinExistence type="predicted"/>